<keyword evidence="1" id="KW-0614">Plasmid</keyword>
<organism evidence="1 2">
    <name type="scientific">Candidatus Bealeia paramacronuclearis</name>
    <dbReference type="NCBI Taxonomy" id="1921001"/>
    <lineage>
        <taxon>Bacteria</taxon>
        <taxon>Pseudomonadati</taxon>
        <taxon>Pseudomonadota</taxon>
        <taxon>Alphaproteobacteria</taxon>
        <taxon>Holosporales</taxon>
        <taxon>Holosporaceae</taxon>
        <taxon>Candidatus Bealeia</taxon>
    </lineage>
</organism>
<name>A0ABZ2C8C2_9PROT</name>
<proteinExistence type="predicted"/>
<dbReference type="EMBL" id="CP133271">
    <property type="protein sequence ID" value="WVX67760.1"/>
    <property type="molecule type" value="Genomic_DNA"/>
</dbReference>
<keyword evidence="2" id="KW-1185">Reference proteome</keyword>
<sequence length="223" mass="26182">MFLLLPRTCVSSTISTSSTTSKSSALLTKELNYLTLYKQFIEECDLEEIPYLRLASGLQPGTKDFFAKELSWYKYIADLMNRKHLSLNTSEINQEQAELSIKDFIDLKKKQKKQNTPHFIAIPNDQEYYNSKIKSLNNLEIQEEYIKKYNQRDVLSPPPFIEYHDFSSTGLCTFGEFDEGCIALEARNNTTDPFGINDIQHWRQLDRIKEIYNLQSHRWMVKR</sequence>
<protein>
    <submittedName>
        <fullName evidence="1">Uncharacterized protein</fullName>
    </submittedName>
</protein>
<reference evidence="1 2" key="1">
    <citation type="journal article" date="2024" name="Environ. Microbiol.">
        <title>Novel evolutionary insights on the interactions of the Holosporales (Alphaproteobacteria) with eukaryotic hosts from comparative genomics.</title>
        <authorList>
            <person name="Giovannini M."/>
            <person name="Petroni G."/>
            <person name="Castelli M."/>
        </authorList>
    </citation>
    <scope>NUCLEOTIDE SEQUENCE [LARGE SCALE GENOMIC DNA]</scope>
    <source>
        <strain evidence="1 2">US_Bl 15I1</strain>
    </source>
</reference>
<accession>A0ABZ2C8C2</accession>
<geneLocation type="plasmid" evidence="1 2">
    <name>pBealeia1</name>
</geneLocation>
<gene>
    <name evidence="1" type="ORF">Bealeia1_01979</name>
</gene>
<dbReference type="Proteomes" id="UP001330434">
    <property type="component" value="Plasmid pBealeia1"/>
</dbReference>
<evidence type="ECO:0000313" key="2">
    <source>
        <dbReference type="Proteomes" id="UP001330434"/>
    </source>
</evidence>
<evidence type="ECO:0000313" key="1">
    <source>
        <dbReference type="EMBL" id="WVX67760.1"/>
    </source>
</evidence>